<dbReference type="InterPro" id="IPR001810">
    <property type="entry name" value="F-box_dom"/>
</dbReference>
<feature type="region of interest" description="Disordered" evidence="1">
    <location>
        <begin position="231"/>
        <end position="251"/>
    </location>
</feature>
<evidence type="ECO:0000259" key="2">
    <source>
        <dbReference type="PROSITE" id="PS50181"/>
    </source>
</evidence>
<sequence length="924" mass="100014">MSPDGSDVGDDNDASSSPPLCRRFFFVPDGCSSCSSYASGGAAEKGSGHSKTGGRKVSGSSSSGGGSGCGGLCVNYPKQKTLTLVEALIPKGKKRGGSKESNHDQRALAEQALVASSDAAATAYAALDEDAAAPSIVKEEDGPMDMVYHLSVATMNMQSSVNGDDDDDDTKKGTTPPSLSEIISHTLTKHKCTIGSVVYATINGVLVFDRYRGGLVVTEREDHVLFPSVQSRGRAASTATDDGESGEGEGKDNAVYCGEIVASLPGTILEYILRFLPDSAAATLPVVCNGWSKEIGKTSHDLWRYLLERRGWPKPTSVWYPGSNDDSYRNMFLSHYAAVRDMKAVAMSTRCFAAGSSSSVGGGTSGKINFYSASSATTLHGREAAVQSFKSVQNAPSYPDVCVDIKVWSETRALAAYTYDCTLRLFEAVPSFSSHPNEGVGSSSLTCRQIVCVNASPFPNAKRGNVRLIGVDLDDKVVGCLYEVDGTNPSINRFTQTKMWLVVVQREDILCCAGVQNGLDETGRRSFDLQEKVMDYLISNEDDEIHSMMELIGDMMYIDILVTGTLIMCGDGMIAFECAILVPSYENDSDSDFDEMDHEYGMSDGAPRAMTMAGRRICIFSVSMEAIVRMEDADPKGLTDTTSIVMLDSYREAGRRRVPTNVALLSQESTEMLSMEIQSDGNVMKKQSFETALCKEDLGLEGYESHSSSRRPMLVTPLHIIVADNLSLARNNPNRNQPETRAVISFLPNPQNRKREKEDCVTSVILEGERNVIRLVSVRDEHIVAFCDKAEYENEYGGGITLLSHQRRSLIVVIIHVPSRTIIQEVRFGDASVDFGLDTLNAIRQSPIFFSIRGNSVAVGVSCLGIILTGSDVRALTDSAQKSIQESVSEKGGGSEKKKKKKKNQKNISKGKKDGFARGMSLRG</sequence>
<evidence type="ECO:0000313" key="3">
    <source>
        <dbReference type="EMBL" id="CAE4607192.1"/>
    </source>
</evidence>
<reference evidence="3" key="1">
    <citation type="submission" date="2021-01" db="EMBL/GenBank/DDBJ databases">
        <authorList>
            <person name="Corre E."/>
            <person name="Pelletier E."/>
            <person name="Niang G."/>
            <person name="Scheremetjew M."/>
            <person name="Finn R."/>
            <person name="Kale V."/>
            <person name="Holt S."/>
            <person name="Cochrane G."/>
            <person name="Meng A."/>
            <person name="Brown T."/>
            <person name="Cohen L."/>
        </authorList>
    </citation>
    <scope>NUCLEOTIDE SEQUENCE</scope>
    <source>
        <strain evidence="3">GSO104</strain>
    </source>
</reference>
<dbReference type="AlphaFoldDB" id="A0A7S4R915"/>
<evidence type="ECO:0000256" key="1">
    <source>
        <dbReference type="SAM" id="MobiDB-lite"/>
    </source>
</evidence>
<dbReference type="EMBL" id="HBNS01018697">
    <property type="protein sequence ID" value="CAE4607192.1"/>
    <property type="molecule type" value="Transcribed_RNA"/>
</dbReference>
<organism evidence="3">
    <name type="scientific">Ditylum brightwellii</name>
    <dbReference type="NCBI Taxonomy" id="49249"/>
    <lineage>
        <taxon>Eukaryota</taxon>
        <taxon>Sar</taxon>
        <taxon>Stramenopiles</taxon>
        <taxon>Ochrophyta</taxon>
        <taxon>Bacillariophyta</taxon>
        <taxon>Mediophyceae</taxon>
        <taxon>Lithodesmiophycidae</taxon>
        <taxon>Lithodesmiales</taxon>
        <taxon>Lithodesmiaceae</taxon>
        <taxon>Ditylum</taxon>
    </lineage>
</organism>
<dbReference type="PROSITE" id="PS50181">
    <property type="entry name" value="FBOX"/>
    <property type="match status" value="1"/>
</dbReference>
<feature type="domain" description="F-box" evidence="2">
    <location>
        <begin position="258"/>
        <end position="306"/>
    </location>
</feature>
<dbReference type="SUPFAM" id="SSF81383">
    <property type="entry name" value="F-box domain"/>
    <property type="match status" value="1"/>
</dbReference>
<proteinExistence type="predicted"/>
<protein>
    <recommendedName>
        <fullName evidence="2">F-box domain-containing protein</fullName>
    </recommendedName>
</protein>
<feature type="region of interest" description="Disordered" evidence="1">
    <location>
        <begin position="38"/>
        <end position="67"/>
    </location>
</feature>
<feature type="region of interest" description="Disordered" evidence="1">
    <location>
        <begin position="884"/>
        <end position="924"/>
    </location>
</feature>
<name>A0A7S4R915_9STRA</name>
<dbReference type="InterPro" id="IPR036047">
    <property type="entry name" value="F-box-like_dom_sf"/>
</dbReference>
<accession>A0A7S4R915</accession>
<gene>
    <name evidence="3" type="ORF">DBRI00130_LOCUS14913</name>
</gene>
<feature type="region of interest" description="Disordered" evidence="1">
    <location>
        <begin position="158"/>
        <end position="179"/>
    </location>
</feature>